<keyword evidence="3" id="KW-0813">Transport</keyword>
<feature type="transmembrane region" description="Helical" evidence="8">
    <location>
        <begin position="123"/>
        <end position="141"/>
    </location>
</feature>
<feature type="transmembrane region" description="Helical" evidence="8">
    <location>
        <begin position="52"/>
        <end position="70"/>
    </location>
</feature>
<dbReference type="InterPro" id="IPR027470">
    <property type="entry name" value="Cation_efflux_CTD"/>
</dbReference>
<comment type="similarity">
    <text evidence="2">Belongs to the cation diffusion facilitator (CDF) transporter (TC 2.A.4) family. SLC30A subfamily.</text>
</comment>
<dbReference type="InterPro" id="IPR050681">
    <property type="entry name" value="CDF/SLC30A"/>
</dbReference>
<dbReference type="SUPFAM" id="SSF160240">
    <property type="entry name" value="Cation efflux protein cytoplasmic domain-like"/>
    <property type="match status" value="1"/>
</dbReference>
<feature type="domain" description="Cation efflux protein transmembrane" evidence="9">
    <location>
        <begin position="21"/>
        <end position="211"/>
    </location>
</feature>
<evidence type="ECO:0000256" key="2">
    <source>
        <dbReference type="ARBA" id="ARBA00008873"/>
    </source>
</evidence>
<comment type="subcellular location">
    <subcellularLocation>
        <location evidence="1">Membrane</location>
        <topology evidence="1">Multi-pass membrane protein</topology>
    </subcellularLocation>
</comment>
<dbReference type="GO" id="GO:0005385">
    <property type="term" value="F:zinc ion transmembrane transporter activity"/>
    <property type="evidence" value="ECO:0007669"/>
    <property type="project" value="TreeGrafter"/>
</dbReference>
<feature type="transmembrane region" description="Helical" evidence="8">
    <location>
        <begin position="82"/>
        <end position="103"/>
    </location>
</feature>
<comment type="caution">
    <text evidence="11">The sequence shown here is derived from an EMBL/GenBank/DDBJ whole genome shotgun (WGS) entry which is preliminary data.</text>
</comment>
<dbReference type="OrthoDB" id="9809646at2"/>
<evidence type="ECO:0000256" key="5">
    <source>
        <dbReference type="ARBA" id="ARBA00022989"/>
    </source>
</evidence>
<keyword evidence="4 8" id="KW-0812">Transmembrane</keyword>
<protein>
    <submittedName>
        <fullName evidence="11">Cobalt-zinc-cadmium efflux system protein</fullName>
    </submittedName>
</protein>
<dbReference type="Proteomes" id="UP000316181">
    <property type="component" value="Unassembled WGS sequence"/>
</dbReference>
<evidence type="ECO:0000256" key="8">
    <source>
        <dbReference type="SAM" id="Phobius"/>
    </source>
</evidence>
<dbReference type="Pfam" id="PF01545">
    <property type="entry name" value="Cation_efflux"/>
    <property type="match status" value="1"/>
</dbReference>
<keyword evidence="6" id="KW-0406">Ion transport</keyword>
<dbReference type="Pfam" id="PF16916">
    <property type="entry name" value="ZT_dimer"/>
    <property type="match status" value="1"/>
</dbReference>
<dbReference type="Gene3D" id="1.20.1510.10">
    <property type="entry name" value="Cation efflux protein transmembrane domain"/>
    <property type="match status" value="1"/>
</dbReference>
<keyword evidence="12" id="KW-1185">Reference proteome</keyword>
<gene>
    <name evidence="11" type="ORF">FB389_1442</name>
</gene>
<organism evidence="11 12">
    <name type="scientific">Rarobacter incanus</name>
    <dbReference type="NCBI Taxonomy" id="153494"/>
    <lineage>
        <taxon>Bacteria</taxon>
        <taxon>Bacillati</taxon>
        <taxon>Actinomycetota</taxon>
        <taxon>Actinomycetes</taxon>
        <taxon>Micrococcales</taxon>
        <taxon>Rarobacteraceae</taxon>
        <taxon>Rarobacter</taxon>
    </lineage>
</organism>
<dbReference type="NCBIfam" id="TIGR01297">
    <property type="entry name" value="CDF"/>
    <property type="match status" value="1"/>
</dbReference>
<accession>A0A542SQ79</accession>
<keyword evidence="7 8" id="KW-0472">Membrane</keyword>
<dbReference type="InterPro" id="IPR002524">
    <property type="entry name" value="Cation_efflux"/>
</dbReference>
<proteinExistence type="inferred from homology"/>
<dbReference type="RefSeq" id="WP_142112248.1">
    <property type="nucleotide sequence ID" value="NZ_BAAATB010000010.1"/>
</dbReference>
<dbReference type="InterPro" id="IPR058533">
    <property type="entry name" value="Cation_efflux_TM"/>
</dbReference>
<dbReference type="PANTHER" id="PTHR11562:SF17">
    <property type="entry name" value="RE54080P-RELATED"/>
    <property type="match status" value="1"/>
</dbReference>
<dbReference type="GO" id="GO:0005886">
    <property type="term" value="C:plasma membrane"/>
    <property type="evidence" value="ECO:0007669"/>
    <property type="project" value="TreeGrafter"/>
</dbReference>
<dbReference type="InterPro" id="IPR027469">
    <property type="entry name" value="Cation_efflux_TMD_sf"/>
</dbReference>
<name>A0A542SQ79_9MICO</name>
<keyword evidence="5 8" id="KW-1133">Transmembrane helix</keyword>
<dbReference type="PANTHER" id="PTHR11562">
    <property type="entry name" value="CATION EFFLUX PROTEIN/ ZINC TRANSPORTER"/>
    <property type="match status" value="1"/>
</dbReference>
<dbReference type="SUPFAM" id="SSF161111">
    <property type="entry name" value="Cation efflux protein transmembrane domain-like"/>
    <property type="match status" value="1"/>
</dbReference>
<sequence>MGAGHDHGATTDAVSNRSRLAVALGITLAILLAQAVGALWTGSLALLTDTAHMLTDALGLGTALFAAHLMSRPATSKRTWGYRRVEVLAALGQAAVLLAVGFFVAVDGVRRLMSPPEVPSTELLIFGVLGLVGNIASMLVISSRRSANFNMRAAFLEVVNDALGSVGVIVAAIVIATTGWQRADSVAGLFIAALIVPRALVLLRDTGNVLLEATPEELDLDEVRRHMLKLDHVRQVHDLHASTVATGLPVISAHVVVDDECFKTGHAPQILAALKNCVEQHFPVPVEHSTFQLETASVAASEKHNHA</sequence>
<reference evidence="11 12" key="1">
    <citation type="submission" date="2019-06" db="EMBL/GenBank/DDBJ databases">
        <title>Sequencing the genomes of 1000 actinobacteria strains.</title>
        <authorList>
            <person name="Klenk H.-P."/>
        </authorList>
    </citation>
    <scope>NUCLEOTIDE SEQUENCE [LARGE SCALE GENOMIC DNA]</scope>
    <source>
        <strain evidence="11 12">DSM 10596</strain>
    </source>
</reference>
<feature type="transmembrane region" description="Helical" evidence="8">
    <location>
        <begin position="20"/>
        <end position="40"/>
    </location>
</feature>
<feature type="transmembrane region" description="Helical" evidence="8">
    <location>
        <begin position="186"/>
        <end position="203"/>
    </location>
</feature>
<evidence type="ECO:0000313" key="11">
    <source>
        <dbReference type="EMBL" id="TQK76752.1"/>
    </source>
</evidence>
<dbReference type="AlphaFoldDB" id="A0A542SQ79"/>
<dbReference type="EMBL" id="VFNV01000001">
    <property type="protein sequence ID" value="TQK76752.1"/>
    <property type="molecule type" value="Genomic_DNA"/>
</dbReference>
<evidence type="ECO:0000256" key="3">
    <source>
        <dbReference type="ARBA" id="ARBA00022448"/>
    </source>
</evidence>
<dbReference type="InterPro" id="IPR036837">
    <property type="entry name" value="Cation_efflux_CTD_sf"/>
</dbReference>
<evidence type="ECO:0000256" key="4">
    <source>
        <dbReference type="ARBA" id="ARBA00022692"/>
    </source>
</evidence>
<evidence type="ECO:0000256" key="7">
    <source>
        <dbReference type="ARBA" id="ARBA00023136"/>
    </source>
</evidence>
<feature type="transmembrane region" description="Helical" evidence="8">
    <location>
        <begin position="162"/>
        <end position="180"/>
    </location>
</feature>
<evidence type="ECO:0000259" key="10">
    <source>
        <dbReference type="Pfam" id="PF16916"/>
    </source>
</evidence>
<evidence type="ECO:0000256" key="6">
    <source>
        <dbReference type="ARBA" id="ARBA00023065"/>
    </source>
</evidence>
<feature type="domain" description="Cation efflux protein cytoplasmic" evidence="10">
    <location>
        <begin position="215"/>
        <end position="294"/>
    </location>
</feature>
<evidence type="ECO:0000313" key="12">
    <source>
        <dbReference type="Proteomes" id="UP000316181"/>
    </source>
</evidence>
<evidence type="ECO:0000256" key="1">
    <source>
        <dbReference type="ARBA" id="ARBA00004141"/>
    </source>
</evidence>
<evidence type="ECO:0000259" key="9">
    <source>
        <dbReference type="Pfam" id="PF01545"/>
    </source>
</evidence>